<dbReference type="InterPro" id="IPR001584">
    <property type="entry name" value="Integrase_cat-core"/>
</dbReference>
<proteinExistence type="predicted"/>
<name>A0A6L2MY53_TANCI</name>
<dbReference type="GO" id="GO:0003676">
    <property type="term" value="F:nucleic acid binding"/>
    <property type="evidence" value="ECO:0007669"/>
    <property type="project" value="InterPro"/>
</dbReference>
<dbReference type="EMBL" id="BKCJ010007540">
    <property type="protein sequence ID" value="GEU77762.1"/>
    <property type="molecule type" value="Genomic_DNA"/>
</dbReference>
<dbReference type="InterPro" id="IPR036397">
    <property type="entry name" value="RNaseH_sf"/>
</dbReference>
<reference evidence="2" key="1">
    <citation type="journal article" date="2019" name="Sci. Rep.">
        <title>Draft genome of Tanacetum cinerariifolium, the natural source of mosquito coil.</title>
        <authorList>
            <person name="Yamashiro T."/>
            <person name="Shiraishi A."/>
            <person name="Satake H."/>
            <person name="Nakayama K."/>
        </authorList>
    </citation>
    <scope>NUCLEOTIDE SEQUENCE</scope>
</reference>
<dbReference type="AlphaFoldDB" id="A0A6L2MY53"/>
<protein>
    <recommendedName>
        <fullName evidence="1">Integrase catalytic domain-containing protein</fullName>
    </recommendedName>
</protein>
<feature type="domain" description="Integrase catalytic" evidence="1">
    <location>
        <begin position="362"/>
        <end position="544"/>
    </location>
</feature>
<accession>A0A6L2MY53</accession>
<gene>
    <name evidence="2" type="ORF">Tci_049740</name>
</gene>
<dbReference type="SUPFAM" id="SSF53098">
    <property type="entry name" value="Ribonuclease H-like"/>
    <property type="match status" value="1"/>
</dbReference>
<dbReference type="PROSITE" id="PS50994">
    <property type="entry name" value="INTEGRASE"/>
    <property type="match status" value="1"/>
</dbReference>
<dbReference type="Pfam" id="PF14223">
    <property type="entry name" value="Retrotran_gag_2"/>
    <property type="match status" value="1"/>
</dbReference>
<evidence type="ECO:0000313" key="2">
    <source>
        <dbReference type="EMBL" id="GEU77762.1"/>
    </source>
</evidence>
<dbReference type="InterPro" id="IPR012337">
    <property type="entry name" value="RNaseH-like_sf"/>
</dbReference>
<comment type="caution">
    <text evidence="2">The sequence shown here is derived from an EMBL/GenBank/DDBJ whole genome shotgun (WGS) entry which is preliminary data.</text>
</comment>
<dbReference type="GO" id="GO:0015074">
    <property type="term" value="P:DNA integration"/>
    <property type="evidence" value="ECO:0007669"/>
    <property type="project" value="InterPro"/>
</dbReference>
<dbReference type="Gene3D" id="3.30.420.10">
    <property type="entry name" value="Ribonuclease H-like superfamily/Ribonuclease H"/>
    <property type="match status" value="1"/>
</dbReference>
<organism evidence="2">
    <name type="scientific">Tanacetum cinerariifolium</name>
    <name type="common">Dalmatian daisy</name>
    <name type="synonym">Chrysanthemum cinerariifolium</name>
    <dbReference type="NCBI Taxonomy" id="118510"/>
    <lineage>
        <taxon>Eukaryota</taxon>
        <taxon>Viridiplantae</taxon>
        <taxon>Streptophyta</taxon>
        <taxon>Embryophyta</taxon>
        <taxon>Tracheophyta</taxon>
        <taxon>Spermatophyta</taxon>
        <taxon>Magnoliopsida</taxon>
        <taxon>eudicotyledons</taxon>
        <taxon>Gunneridae</taxon>
        <taxon>Pentapetalae</taxon>
        <taxon>asterids</taxon>
        <taxon>campanulids</taxon>
        <taxon>Asterales</taxon>
        <taxon>Asteraceae</taxon>
        <taxon>Asteroideae</taxon>
        <taxon>Anthemideae</taxon>
        <taxon>Anthemidinae</taxon>
        <taxon>Tanacetum</taxon>
    </lineage>
</organism>
<evidence type="ECO:0000259" key="1">
    <source>
        <dbReference type="PROSITE" id="PS50994"/>
    </source>
</evidence>
<sequence>MTTLTDKAILSGAVNHPPMLEKDMPRKYSELTHVEAIQTDCDVKATNIILQSLPAEVYASVINHKVAKDLWERIQLLMQGTSLTNQERECKLYNGFDKFGYKKGETLRDFYLRFSLLLNDMNIYNVKLEQFQANIKFLNTLPLEWSKFVTDVKLVQDLNTTNIDQLHAYLGQHELHTNKVRLMHEQALAFLADLGITECQATQSVIPHNAAYQANDLDAYDSDCDELNTAKGALMVNLSHYGSDVIAEVNNPDNIDNNMINQSVQAIPSSKQSNDVNHSETKITNFEKRFVPQTKLSAEQAFWSQNSLNSLDPSPSCRPIKVEVPKELPKVNMEKGLIITALKDELRKLKGKALVNNAVTPHTIAPEILKIDVEPITPRLLNNKTVHSDYLRLTQEQAAILREMDLCSPIRVASVNKKSTSSSLSMITLNLHGTDNGTEFVNQTLRECYEKVGISHETSVARSLRQNGVIERFISNDVEEENHDLDVAHMNNDPFFSISIPENVSEASFSLDVIPIVVNTAAPNSEHVNKWTKGHPLDNIISELKRPISIRLQLLEQALFCYYNAFLSLVEPKTYKDALTQACYIEAMQEVLNEFKRLEVYELIPHPEKVMVITLKWIYKSKYVLKSLKKYGMESSDPVDTSMVNKSKLDEDPQGKVVDPTHYHRMVGTRIYLTASRQDLTFVVCMYARFHFIKEHVKNRVVELYFVNTEYQLADIFTKALCRERIEFLINKLGMRSFIPETLKQLADEADE</sequence>